<comment type="caution">
    <text evidence="2">The sequence shown here is derived from an EMBL/GenBank/DDBJ whole genome shotgun (WGS) entry which is preliminary data.</text>
</comment>
<protein>
    <recommendedName>
        <fullName evidence="4">Extracellular membrane protein CFEM domain-containing protein</fullName>
    </recommendedName>
</protein>
<evidence type="ECO:0000313" key="2">
    <source>
        <dbReference type="EMBL" id="KAF9748385.1"/>
    </source>
</evidence>
<dbReference type="EMBL" id="JADCTT010000009">
    <property type="protein sequence ID" value="KAF9748385.1"/>
    <property type="molecule type" value="Genomic_DNA"/>
</dbReference>
<dbReference type="Proteomes" id="UP000616885">
    <property type="component" value="Unassembled WGS sequence"/>
</dbReference>
<proteinExistence type="predicted"/>
<keyword evidence="1" id="KW-0732">Signal</keyword>
<reference evidence="2" key="1">
    <citation type="submission" date="2020-10" db="EMBL/GenBank/DDBJ databases">
        <title>High-Quality Genome Resource of Clonostachys rosea strain S41 by Oxford Nanopore Long-Read Sequencing.</title>
        <authorList>
            <person name="Wang H."/>
        </authorList>
    </citation>
    <scope>NUCLEOTIDE SEQUENCE</scope>
    <source>
        <strain evidence="2">S41</strain>
    </source>
</reference>
<organism evidence="2 3">
    <name type="scientific">Bionectria ochroleuca</name>
    <name type="common">Gliocladium roseum</name>
    <dbReference type="NCBI Taxonomy" id="29856"/>
    <lineage>
        <taxon>Eukaryota</taxon>
        <taxon>Fungi</taxon>
        <taxon>Dikarya</taxon>
        <taxon>Ascomycota</taxon>
        <taxon>Pezizomycotina</taxon>
        <taxon>Sordariomycetes</taxon>
        <taxon>Hypocreomycetidae</taxon>
        <taxon>Hypocreales</taxon>
        <taxon>Bionectriaceae</taxon>
        <taxon>Clonostachys</taxon>
    </lineage>
</organism>
<name>A0A8H7KAG3_BIOOC</name>
<gene>
    <name evidence="2" type="ORF">IM811_017890</name>
</gene>
<evidence type="ECO:0000256" key="1">
    <source>
        <dbReference type="SAM" id="SignalP"/>
    </source>
</evidence>
<evidence type="ECO:0008006" key="4">
    <source>
        <dbReference type="Google" id="ProtNLM"/>
    </source>
</evidence>
<accession>A0A8H7KAG3</accession>
<feature type="chain" id="PRO_5034153201" description="Extracellular membrane protein CFEM domain-containing protein" evidence="1">
    <location>
        <begin position="21"/>
        <end position="93"/>
    </location>
</feature>
<evidence type="ECO:0000313" key="3">
    <source>
        <dbReference type="Proteomes" id="UP000616885"/>
    </source>
</evidence>
<sequence>MVAIQNIPLVLLGLVGLSSANGLGPFRQCLTTAACGVSKVCNFETLTCITNPMVSKRDLLVDLHDRTVFGHDHAKRNIPGKRSDYWGRRNREL</sequence>
<dbReference type="AlphaFoldDB" id="A0A8H7KAG3"/>
<feature type="signal peptide" evidence="1">
    <location>
        <begin position="1"/>
        <end position="20"/>
    </location>
</feature>